<feature type="transmembrane region" description="Helical" evidence="6">
    <location>
        <begin position="208"/>
        <end position="227"/>
    </location>
</feature>
<reference evidence="8 9" key="1">
    <citation type="submission" date="2018-07" db="EMBL/GenBank/DDBJ databases">
        <title>Genome sequence of Rhodococcus rhodnii ATCC 35071 from Rhodnius prolixus.</title>
        <authorList>
            <person name="Patel V."/>
            <person name="Vogel K.J."/>
        </authorList>
    </citation>
    <scope>NUCLEOTIDE SEQUENCE [LARGE SCALE GENOMIC DNA]</scope>
    <source>
        <strain evidence="8 9">ATCC 35071</strain>
    </source>
</reference>
<evidence type="ECO:0000256" key="3">
    <source>
        <dbReference type="ARBA" id="ARBA00022989"/>
    </source>
</evidence>
<dbReference type="PANTHER" id="PTHR43027:SF1">
    <property type="entry name" value="DOXORUBICIN RESISTANCE ABC TRANSPORTER PERMEASE PROTEIN DRRC-RELATED"/>
    <property type="match status" value="1"/>
</dbReference>
<evidence type="ECO:0000259" key="7">
    <source>
        <dbReference type="PROSITE" id="PS51012"/>
    </source>
</evidence>
<evidence type="ECO:0000256" key="6">
    <source>
        <dbReference type="RuleBase" id="RU361157"/>
    </source>
</evidence>
<evidence type="ECO:0000313" key="9">
    <source>
        <dbReference type="Proteomes" id="UP000471120"/>
    </source>
</evidence>
<accession>A0A6P2CJL7</accession>
<comment type="caution">
    <text evidence="8">The sequence shown here is derived from an EMBL/GenBank/DDBJ whole genome shotgun (WGS) entry which is preliminary data.</text>
</comment>
<keyword evidence="2 6" id="KW-0812">Transmembrane</keyword>
<dbReference type="Proteomes" id="UP000471120">
    <property type="component" value="Unassembled WGS sequence"/>
</dbReference>
<evidence type="ECO:0000256" key="5">
    <source>
        <dbReference type="ARBA" id="ARBA00023251"/>
    </source>
</evidence>
<feature type="transmembrane region" description="Helical" evidence="6">
    <location>
        <begin position="95"/>
        <end position="119"/>
    </location>
</feature>
<dbReference type="GO" id="GO:0140359">
    <property type="term" value="F:ABC-type transporter activity"/>
    <property type="evidence" value="ECO:0007669"/>
    <property type="project" value="InterPro"/>
</dbReference>
<proteinExistence type="inferred from homology"/>
<dbReference type="InterPro" id="IPR052902">
    <property type="entry name" value="ABC-2_transporter"/>
</dbReference>
<dbReference type="PROSITE" id="PS51012">
    <property type="entry name" value="ABC_TM2"/>
    <property type="match status" value="1"/>
</dbReference>
<evidence type="ECO:0000256" key="1">
    <source>
        <dbReference type="ARBA" id="ARBA00004141"/>
    </source>
</evidence>
<sequence length="295" mass="31474">MTTVKPANAPAPAAAATVSDDRHGAALRFADADRAPETSLRSLLRDSGIQAGRLLLRWRRDPYTIVQAVVYPAVMLLMLWAVLGISITNATGVDSIYGTTPLMTLVGAMFGSIASGLALRRERDEGLLARFWVLPMHRAAGLVSRLLAEAVRIVVTTALIVSVGFALGFRFDQGLLPGIMMLCIPLLFGIGFATLVTALAVNSSKVPLVELLSLTTSFLLFFNSGFVPTSAYPTWMQGFVANQPMSCAIDAMRGLTLGGPVAEPLIKALAWSLGAIVLFAWPAIRGYRRAAGNRS</sequence>
<keyword evidence="6" id="KW-1003">Cell membrane</keyword>
<dbReference type="InterPro" id="IPR013525">
    <property type="entry name" value="ABC2_TM"/>
</dbReference>
<dbReference type="GO" id="GO:0046677">
    <property type="term" value="P:response to antibiotic"/>
    <property type="evidence" value="ECO:0007669"/>
    <property type="project" value="UniProtKB-KW"/>
</dbReference>
<evidence type="ECO:0000256" key="4">
    <source>
        <dbReference type="ARBA" id="ARBA00023136"/>
    </source>
</evidence>
<gene>
    <name evidence="8" type="ORF">DW322_09375</name>
</gene>
<dbReference type="Pfam" id="PF01061">
    <property type="entry name" value="ABC2_membrane"/>
    <property type="match status" value="1"/>
</dbReference>
<feature type="transmembrane region" description="Helical" evidence="6">
    <location>
        <begin position="175"/>
        <end position="201"/>
    </location>
</feature>
<keyword evidence="4 6" id="KW-0472">Membrane</keyword>
<dbReference type="PIRSF" id="PIRSF006648">
    <property type="entry name" value="DrrB"/>
    <property type="match status" value="1"/>
</dbReference>
<dbReference type="AlphaFoldDB" id="A0A6P2CJL7"/>
<evidence type="ECO:0000256" key="2">
    <source>
        <dbReference type="ARBA" id="ARBA00022692"/>
    </source>
</evidence>
<evidence type="ECO:0000313" key="8">
    <source>
        <dbReference type="EMBL" id="TXG92553.1"/>
    </source>
</evidence>
<keyword evidence="5" id="KW-0046">Antibiotic resistance</keyword>
<dbReference type="InterPro" id="IPR000412">
    <property type="entry name" value="ABC_2_transport"/>
</dbReference>
<feature type="domain" description="ABC transmembrane type-2" evidence="7">
    <location>
        <begin position="63"/>
        <end position="290"/>
    </location>
</feature>
<feature type="transmembrane region" description="Helical" evidence="6">
    <location>
        <begin position="265"/>
        <end position="284"/>
    </location>
</feature>
<protein>
    <recommendedName>
        <fullName evidence="6">Transport permease protein</fullName>
    </recommendedName>
</protein>
<keyword evidence="3 6" id="KW-1133">Transmembrane helix</keyword>
<feature type="transmembrane region" description="Helical" evidence="6">
    <location>
        <begin position="63"/>
        <end position="83"/>
    </location>
</feature>
<feature type="transmembrane region" description="Helical" evidence="6">
    <location>
        <begin position="146"/>
        <end position="169"/>
    </location>
</feature>
<dbReference type="RefSeq" id="WP_010840052.1">
    <property type="nucleotide sequence ID" value="NZ_QRCM01000001.1"/>
</dbReference>
<organism evidence="8 9">
    <name type="scientific">Rhodococcus rhodnii</name>
    <dbReference type="NCBI Taxonomy" id="38312"/>
    <lineage>
        <taxon>Bacteria</taxon>
        <taxon>Bacillati</taxon>
        <taxon>Actinomycetota</taxon>
        <taxon>Actinomycetes</taxon>
        <taxon>Mycobacteriales</taxon>
        <taxon>Nocardiaceae</taxon>
        <taxon>Rhodococcus</taxon>
    </lineage>
</organism>
<dbReference type="PANTHER" id="PTHR43027">
    <property type="entry name" value="DOXORUBICIN RESISTANCE ABC TRANSPORTER PERMEASE PROTEIN DRRC-RELATED"/>
    <property type="match status" value="1"/>
</dbReference>
<dbReference type="InterPro" id="IPR047817">
    <property type="entry name" value="ABC2_TM_bact-type"/>
</dbReference>
<comment type="similarity">
    <text evidence="6">Belongs to the ABC-2 integral membrane protein family.</text>
</comment>
<dbReference type="GO" id="GO:0043190">
    <property type="term" value="C:ATP-binding cassette (ABC) transporter complex"/>
    <property type="evidence" value="ECO:0007669"/>
    <property type="project" value="InterPro"/>
</dbReference>
<comment type="subcellular location">
    <subcellularLocation>
        <location evidence="6">Cell membrane</location>
        <topology evidence="6">Multi-pass membrane protein</topology>
    </subcellularLocation>
    <subcellularLocation>
        <location evidence="1">Membrane</location>
        <topology evidence="1">Multi-pass membrane protein</topology>
    </subcellularLocation>
</comment>
<dbReference type="EMBL" id="QRCM01000001">
    <property type="protein sequence ID" value="TXG92553.1"/>
    <property type="molecule type" value="Genomic_DNA"/>
</dbReference>
<name>A0A6P2CJL7_9NOCA</name>
<keyword evidence="6" id="KW-0813">Transport</keyword>